<keyword evidence="2" id="KW-1185">Reference proteome</keyword>
<dbReference type="EMBL" id="CP011280">
    <property type="protein sequence ID" value="AKC95006.1"/>
    <property type="molecule type" value="Genomic_DNA"/>
</dbReference>
<reference evidence="1 2" key="1">
    <citation type="journal article" date="2012" name="BMC Genomics">
        <title>Genomic sequence analysis and characterization of Sneathia amnii sp. nov.</title>
        <authorList>
            <consortium name="Vaginal Microbiome Consortium (additional members)"/>
            <person name="Harwich M.D.Jr."/>
            <person name="Serrano M.G."/>
            <person name="Fettweis J.M."/>
            <person name="Alves J.M."/>
            <person name="Reimers M.A."/>
            <person name="Buck G.A."/>
            <person name="Jefferson K.K."/>
        </authorList>
    </citation>
    <scope>NUCLEOTIDE SEQUENCE [LARGE SCALE GENOMIC DNA]</scope>
    <source>
        <strain evidence="1 2">SN35</strain>
    </source>
</reference>
<dbReference type="STRING" id="187101.VC03_00120"/>
<gene>
    <name evidence="1" type="ORF">VC03_00120</name>
</gene>
<dbReference type="Proteomes" id="UP000033103">
    <property type="component" value="Chromosome"/>
</dbReference>
<evidence type="ECO:0000313" key="2">
    <source>
        <dbReference type="Proteomes" id="UP000033103"/>
    </source>
</evidence>
<evidence type="ECO:0000313" key="1">
    <source>
        <dbReference type="EMBL" id="AKC95006.1"/>
    </source>
</evidence>
<accession>A0A0E3ZAP9</accession>
<dbReference type="Pfam" id="PF10941">
    <property type="entry name" value="DUF2620"/>
    <property type="match status" value="1"/>
</dbReference>
<sequence length="119" mass="12432">MKIVVGGQIDKENVKKILNAEFPDASVDVKSDIDAAMGLKSGNYDYYFGACNTGGGGALAMAIAIVGANKCLTVASPGKVLTEEEVKKGIEDGKIAFGFTPNATEKSIKMIKKFIGGKL</sequence>
<protein>
    <recommendedName>
        <fullName evidence="3">DUF2620 domain-containing protein</fullName>
    </recommendedName>
</protein>
<dbReference type="AlphaFoldDB" id="A0A0E3ZAP9"/>
<organism evidence="1 2">
    <name type="scientific">Sneathia vaginalis</name>
    <dbReference type="NCBI Taxonomy" id="187101"/>
    <lineage>
        <taxon>Bacteria</taxon>
        <taxon>Fusobacteriati</taxon>
        <taxon>Fusobacteriota</taxon>
        <taxon>Fusobacteriia</taxon>
        <taxon>Fusobacteriales</taxon>
        <taxon>Leptotrichiaceae</taxon>
        <taxon>Sneathia</taxon>
    </lineage>
</organism>
<dbReference type="RefSeq" id="WP_046328112.1">
    <property type="nucleotide sequence ID" value="NZ_CP011280.1"/>
</dbReference>
<dbReference type="KEGG" id="sns:VC03_00120"/>
<dbReference type="PATRIC" id="fig|1069640.6.peg.14"/>
<dbReference type="HOGENOM" id="CLU_133709_0_0_0"/>
<evidence type="ECO:0008006" key="3">
    <source>
        <dbReference type="Google" id="ProtNLM"/>
    </source>
</evidence>
<name>A0A0E3ZAP9_9FUSO</name>
<dbReference type="OrthoDB" id="5191605at2"/>
<dbReference type="InterPro" id="IPR021238">
    <property type="entry name" value="DUF2620"/>
</dbReference>
<proteinExistence type="predicted"/>